<name>A0A9X2AHI8_9BACT</name>
<protein>
    <submittedName>
        <fullName evidence="1">Tol-pal system protein YbgF</fullName>
    </submittedName>
</protein>
<evidence type="ECO:0000313" key="1">
    <source>
        <dbReference type="EMBL" id="MCI1188918.1"/>
    </source>
</evidence>
<evidence type="ECO:0000313" key="2">
    <source>
        <dbReference type="Proteomes" id="UP001139193"/>
    </source>
</evidence>
<comment type="caution">
    <text evidence="1">The sequence shown here is derived from an EMBL/GenBank/DDBJ whole genome shotgun (WGS) entry which is preliminary data.</text>
</comment>
<gene>
    <name evidence="1" type="ORF">MON38_15960</name>
</gene>
<organism evidence="1 2">
    <name type="scientific">Hymenobacter cyanobacteriorum</name>
    <dbReference type="NCBI Taxonomy" id="2926463"/>
    <lineage>
        <taxon>Bacteria</taxon>
        <taxon>Pseudomonadati</taxon>
        <taxon>Bacteroidota</taxon>
        <taxon>Cytophagia</taxon>
        <taxon>Cytophagales</taxon>
        <taxon>Hymenobacteraceae</taxon>
        <taxon>Hymenobacter</taxon>
    </lineage>
</organism>
<dbReference type="InterPro" id="IPR011990">
    <property type="entry name" value="TPR-like_helical_dom_sf"/>
</dbReference>
<reference evidence="1" key="1">
    <citation type="submission" date="2022-03" db="EMBL/GenBank/DDBJ databases">
        <title>Bacterial whole genome sequence for Hymenobacter sp. DH14.</title>
        <authorList>
            <person name="Le V."/>
        </authorList>
    </citation>
    <scope>NUCLEOTIDE SEQUENCE</scope>
    <source>
        <strain evidence="1">DH14</strain>
    </source>
</reference>
<dbReference type="Proteomes" id="UP001139193">
    <property type="component" value="Unassembled WGS sequence"/>
</dbReference>
<dbReference type="AlphaFoldDB" id="A0A9X2AHI8"/>
<keyword evidence="2" id="KW-1185">Reference proteome</keyword>
<sequence>MSFVARGGRDAAKLVQELHRKPGKRPKLGQSPYFSCSISPSALPRNASPALYIPFMLRSLLCFCLALLLLPLPGRAQTPDTIRQVPPMRTVALDSVGVLPSAVDTKGWLLLDKDIQLELDGAVHNIYNFKFDKAEKQFRSLRRRYPNHPMPYFLLGLSTWWKIQPSNFQSTQYDKAFFAYIDTAATKAQKLFDADNNNYEASFFLSASYGFSARLHGERHDWRKATVDARRSLNYLKKSQEANGLSPEFQFGQALFNYYSVWIGENYTLLKPVLLFFPKGDKKVGLQQLRSVAANGFYTATEAKVFLMRILKNEENNAEEALPVAKQLATTYPDNGFFQRFYALLAYDQGEFTDCERVSREILDKINKGMPGYEAISGRYASYFLGYLMQNRYRDLAKAKDYFQRCIVFSESTGDTDGGFYLFANANLARIAAKEKDVAAAKRYYEVVADKASRKSEMYKEASLWLKKNRKAV</sequence>
<dbReference type="EMBL" id="JALBGC010000004">
    <property type="protein sequence ID" value="MCI1188918.1"/>
    <property type="molecule type" value="Genomic_DNA"/>
</dbReference>
<proteinExistence type="predicted"/>
<dbReference type="Gene3D" id="1.25.40.10">
    <property type="entry name" value="Tetratricopeptide repeat domain"/>
    <property type="match status" value="1"/>
</dbReference>
<accession>A0A9X2AHI8</accession>